<accession>A0A5J6VK89</accession>
<name>A0A5J6VK89_9VIRU</name>
<evidence type="ECO:0000259" key="7">
    <source>
        <dbReference type="PROSITE" id="PS50089"/>
    </source>
</evidence>
<sequence length="81" mass="9190">MPLFIVNDAQLIGSLSYKKSLNTTCSICREELNQKSIYAKLDEKSNILVGTCNHGFHYECISAWLKNNKNCPLCNCQFISK</sequence>
<dbReference type="PANTHER" id="PTHR45676">
    <property type="entry name" value="RING-H2 FINGER PROTEIN ATL51-RELATED"/>
    <property type="match status" value="1"/>
</dbReference>
<dbReference type="InterPro" id="IPR024766">
    <property type="entry name" value="Znf_RING_H2"/>
</dbReference>
<dbReference type="EMBL" id="MN448285">
    <property type="protein sequence ID" value="QFG74263.1"/>
    <property type="molecule type" value="Genomic_DNA"/>
</dbReference>
<organism evidence="8">
    <name type="scientific">Megaviridae environmental sample</name>
    <dbReference type="NCBI Taxonomy" id="1737588"/>
    <lineage>
        <taxon>Viruses</taxon>
        <taxon>Varidnaviria</taxon>
        <taxon>Bamfordvirae</taxon>
        <taxon>Nucleocytoviricota</taxon>
        <taxon>Megaviricetes</taxon>
        <taxon>Imitervirales</taxon>
        <taxon>Mimiviridae</taxon>
        <taxon>environmental samples</taxon>
    </lineage>
</organism>
<keyword evidence="2" id="KW-0479">Metal-binding</keyword>
<proteinExistence type="predicted"/>
<dbReference type="InterPro" id="IPR013083">
    <property type="entry name" value="Znf_RING/FYVE/PHD"/>
</dbReference>
<dbReference type="GO" id="GO:0008270">
    <property type="term" value="F:zinc ion binding"/>
    <property type="evidence" value="ECO:0007669"/>
    <property type="project" value="UniProtKB-KW"/>
</dbReference>
<keyword evidence="4" id="KW-0833">Ubl conjugation pathway</keyword>
<evidence type="ECO:0000256" key="4">
    <source>
        <dbReference type="ARBA" id="ARBA00022786"/>
    </source>
</evidence>
<reference evidence="8" key="1">
    <citation type="journal article" date="2019" name="Philos. Trans. R. Soc. Lond., B, Biol. Sci.">
        <title>Targeted metagenomic recovery of four divergent viruses reveals shared and distinctive characteristics of giant viruses of marine eukaryotes.</title>
        <authorList>
            <person name="Needham D.M."/>
            <person name="Poirier C."/>
            <person name="Hehenberger E."/>
            <person name="Jimenez V."/>
            <person name="Swalwell J.E."/>
            <person name="Santoro A.E."/>
            <person name="Worden A.Z."/>
        </authorList>
    </citation>
    <scope>NUCLEOTIDE SEQUENCE</scope>
    <source>
        <strain evidence="8">MPacV-611</strain>
    </source>
</reference>
<evidence type="ECO:0000313" key="8">
    <source>
        <dbReference type="EMBL" id="QFG74263.1"/>
    </source>
</evidence>
<protein>
    <submittedName>
        <fullName evidence="8">RING-H2 zinc finger domain protein</fullName>
    </submittedName>
</protein>
<keyword evidence="3 6" id="KW-0863">Zinc-finger</keyword>
<dbReference type="SMART" id="SM00184">
    <property type="entry name" value="RING"/>
    <property type="match status" value="1"/>
</dbReference>
<evidence type="ECO:0000256" key="1">
    <source>
        <dbReference type="ARBA" id="ARBA00004906"/>
    </source>
</evidence>
<dbReference type="Gene3D" id="3.30.40.10">
    <property type="entry name" value="Zinc/RING finger domain, C3HC4 (zinc finger)"/>
    <property type="match status" value="1"/>
</dbReference>
<dbReference type="Pfam" id="PF12678">
    <property type="entry name" value="zf-rbx1"/>
    <property type="match status" value="1"/>
</dbReference>
<evidence type="ECO:0000256" key="2">
    <source>
        <dbReference type="ARBA" id="ARBA00022723"/>
    </source>
</evidence>
<dbReference type="InterPro" id="IPR001841">
    <property type="entry name" value="Znf_RING"/>
</dbReference>
<feature type="domain" description="RING-type" evidence="7">
    <location>
        <begin position="25"/>
        <end position="75"/>
    </location>
</feature>
<comment type="pathway">
    <text evidence="1">Protein modification; protein ubiquitination.</text>
</comment>
<evidence type="ECO:0000256" key="3">
    <source>
        <dbReference type="ARBA" id="ARBA00022771"/>
    </source>
</evidence>
<evidence type="ECO:0000256" key="5">
    <source>
        <dbReference type="ARBA" id="ARBA00022833"/>
    </source>
</evidence>
<evidence type="ECO:0000256" key="6">
    <source>
        <dbReference type="PROSITE-ProRule" id="PRU00175"/>
    </source>
</evidence>
<dbReference type="PROSITE" id="PS50089">
    <property type="entry name" value="ZF_RING_2"/>
    <property type="match status" value="1"/>
</dbReference>
<dbReference type="PANTHER" id="PTHR45676:SF41">
    <property type="entry name" value="RING-H2 FINGER PROTEIN ATL66"/>
    <property type="match status" value="1"/>
</dbReference>
<dbReference type="SUPFAM" id="SSF57850">
    <property type="entry name" value="RING/U-box"/>
    <property type="match status" value="1"/>
</dbReference>
<keyword evidence="5" id="KW-0862">Zinc</keyword>